<dbReference type="VEuPathDB" id="FungiDB:H257_14587"/>
<dbReference type="Proteomes" id="UP000286510">
    <property type="component" value="Unassembled WGS sequence"/>
</dbReference>
<sequence length="333" mass="36093">MYSVPIYDTGVAAATQHRCHGGPMSAAVSAAITSERVPRRTNAAATEADEVLKNLRQWFDNVWPFVALCVLAMSTQGVVGLYALGVVYMVALDRHFRGFVAAETSPVSRVCIALVCAKTSADMSTFKGDATPLHMLFKPIPDQTSHADVVWMVLGKCTIEIFLGLVLVWRPDTPAVTEELAMLEISPNERVTTGNVAEMFKVTILCTRDLVDELPPLPIPEPVKEPSTDAYPKKAHVLSSATTANQNAADGGARMLMSTPHLMLLPSELSRSTTLPPIPEEPESLDVSPNDRVTTGNVAEMFKVTILCTRDLVDELPPLPIPEPVKEPSTDAY</sequence>
<keyword evidence="2" id="KW-0472">Membrane</keyword>
<protein>
    <submittedName>
        <fullName evidence="3">Uncharacterized protein</fullName>
    </submittedName>
</protein>
<dbReference type="AlphaFoldDB" id="A0A3R6XE86"/>
<comment type="caution">
    <text evidence="3">The sequence shown here is derived from an EMBL/GenBank/DDBJ whole genome shotgun (WGS) entry which is preliminary data.</text>
</comment>
<evidence type="ECO:0000256" key="2">
    <source>
        <dbReference type="SAM" id="Phobius"/>
    </source>
</evidence>
<feature type="transmembrane region" description="Helical" evidence="2">
    <location>
        <begin position="62"/>
        <end position="91"/>
    </location>
</feature>
<evidence type="ECO:0000313" key="4">
    <source>
        <dbReference type="Proteomes" id="UP000286510"/>
    </source>
</evidence>
<keyword evidence="2" id="KW-0812">Transmembrane</keyword>
<evidence type="ECO:0000256" key="1">
    <source>
        <dbReference type="SAM" id="MobiDB-lite"/>
    </source>
</evidence>
<reference evidence="3 4" key="1">
    <citation type="submission" date="2018-08" db="EMBL/GenBank/DDBJ databases">
        <title>Aphanomyces genome sequencing and annotation.</title>
        <authorList>
            <person name="Minardi D."/>
            <person name="Oidtmann B."/>
            <person name="Van Der Giezen M."/>
            <person name="Studholme D.J."/>
        </authorList>
    </citation>
    <scope>NUCLEOTIDE SEQUENCE [LARGE SCALE GENOMIC DNA]</scope>
    <source>
        <strain evidence="3 4">FDL457</strain>
    </source>
</reference>
<feature type="non-terminal residue" evidence="3">
    <location>
        <position position="333"/>
    </location>
</feature>
<accession>A0A3R6XE86</accession>
<keyword evidence="2" id="KW-1133">Transmembrane helix</keyword>
<evidence type="ECO:0000313" key="3">
    <source>
        <dbReference type="EMBL" id="RHY97898.1"/>
    </source>
</evidence>
<gene>
    <name evidence="3" type="ORF">DYB26_014911</name>
</gene>
<organism evidence="3 4">
    <name type="scientific">Aphanomyces astaci</name>
    <name type="common">Crayfish plague agent</name>
    <dbReference type="NCBI Taxonomy" id="112090"/>
    <lineage>
        <taxon>Eukaryota</taxon>
        <taxon>Sar</taxon>
        <taxon>Stramenopiles</taxon>
        <taxon>Oomycota</taxon>
        <taxon>Saprolegniomycetes</taxon>
        <taxon>Saprolegniales</taxon>
        <taxon>Verrucalvaceae</taxon>
        <taxon>Aphanomyces</taxon>
    </lineage>
</organism>
<dbReference type="EMBL" id="QUTF01020092">
    <property type="protein sequence ID" value="RHY97898.1"/>
    <property type="molecule type" value="Genomic_DNA"/>
</dbReference>
<proteinExistence type="predicted"/>
<feature type="region of interest" description="Disordered" evidence="1">
    <location>
        <begin position="270"/>
        <end position="291"/>
    </location>
</feature>
<name>A0A3R6XE86_APHAT</name>